<evidence type="ECO:0000313" key="4">
    <source>
        <dbReference type="RefSeq" id="XP_017772353.1"/>
    </source>
</evidence>
<evidence type="ECO:0000256" key="1">
    <source>
        <dbReference type="SAM" id="MobiDB-lite"/>
    </source>
</evidence>
<dbReference type="Proteomes" id="UP000695000">
    <property type="component" value="Unplaced"/>
</dbReference>
<protein>
    <submittedName>
        <fullName evidence="4">Uncharacterized protein LOC108559547</fullName>
    </submittedName>
</protein>
<reference evidence="4" key="1">
    <citation type="submission" date="2025-08" db="UniProtKB">
        <authorList>
            <consortium name="RefSeq"/>
        </authorList>
    </citation>
    <scope>IDENTIFICATION</scope>
    <source>
        <tissue evidence="4">Whole Larva</tissue>
    </source>
</reference>
<dbReference type="RefSeq" id="XP_017772353.1">
    <property type="nucleotide sequence ID" value="XM_017916864.1"/>
</dbReference>
<keyword evidence="2" id="KW-0732">Signal</keyword>
<evidence type="ECO:0000313" key="3">
    <source>
        <dbReference type="Proteomes" id="UP000695000"/>
    </source>
</evidence>
<feature type="region of interest" description="Disordered" evidence="1">
    <location>
        <begin position="764"/>
        <end position="801"/>
    </location>
</feature>
<feature type="region of interest" description="Disordered" evidence="1">
    <location>
        <begin position="321"/>
        <end position="503"/>
    </location>
</feature>
<feature type="compositionally biased region" description="Polar residues" evidence="1">
    <location>
        <begin position="366"/>
        <end position="380"/>
    </location>
</feature>
<feature type="compositionally biased region" description="Low complexity" evidence="1">
    <location>
        <begin position="564"/>
        <end position="581"/>
    </location>
</feature>
<feature type="compositionally biased region" description="Polar residues" evidence="1">
    <location>
        <begin position="387"/>
        <end position="439"/>
    </location>
</feature>
<feature type="chain" id="PRO_5045428838" evidence="2">
    <location>
        <begin position="19"/>
        <end position="1079"/>
    </location>
</feature>
<sequence>MWIKFIAVFSLLLAAILAAEDGSNKKKQEVRGKRNLEYSITHPYPKNNHNNNFRLERRISNIPPQRYPTFFPGNRPYSFYRKNKPYALPPYAVQMEPLVHYSQRDPLYDPSHLHPLPQPHNELTKHDDLVGDNNHVNPHVYGLKHIVERPVYIKEPEPIIEIIIKEANTTASPVQAITPPLKKKKEEVQVFYVKYKKNPHGSGKDSVIYEKPVAAISPIQEEPVQEEPPQYEPPVTYAPPLTTTIRAIIKPDSETFHADTGIHVTFGGSKHSHHQEKYPHDDDIVESAPQPAISLPQGRRFPDSHQSAFQEYRSEQRLPQPYVPFNFNQPKFTSPSNFQNHQSSFQNHQPAPTVHHQPAAPGYVNHQAQSSFTNQQSTFPSHPAPPQYNQQRQHQSFQLPRTQTHFPVNPQLPLNQSPQNFNQNKFNSFPPQQQKQFSTRPQFPQQSQIQQQPKQINYQQQQQPQPQKPFVQQQQQQQQQPKPVVQQSQYQQSQRPQAQALVSQQNQFQRYNFNQQNQQQQSQHLVQQNQQFVQHNQQNQHLVQQNQHLNNQNQHINKQNVHIQNQHAQNQNQQNQHAQNIPNFPPGGELIQALPKYEQHISIPPANQPNHLTPEQYSQQIKQQFTNIPQSPQINIQHQNFASSYQQISTNQPISNPQQSVYTTTQRPTTYQTTKNYYYSTSTAPTTTTTTTTAKPESTTIDLKSLNIQLPDEVPDDLREQLLSSGILKNAHISVLDYDKVGDIPISALPPDQLANFYNAGGEKQLAGSEPKPVIVKPDGEPVEDDQEPEASETEEVKAKAPVEMKVVHYDPQTEQGQKIHDSYVKEGSTQLEPVVLNDQTYNRYLPLKVSGAQFPIPDVPELKGKNINSVVVLAPIDYEFAKSKRDVSQVNDEIKFVRNQALKDLLKNPTADNYKTFLEKENKTTSDKQAVILLVTGSDAKDREIFMFDVGTQTVSKLDGELSSAFVDAAESNTDEKKEEEAASNRVETKVPVPEGIDRRDYGDDVELDEAASELIESKVPIIDPMQTDLEAEGSEQLESFVDISGMQVSEDLTPSASSYVAISSGYSKTEYQMPSSH</sequence>
<feature type="region of interest" description="Disordered" evidence="1">
    <location>
        <begin position="564"/>
        <end position="590"/>
    </location>
</feature>
<keyword evidence="3" id="KW-1185">Reference proteome</keyword>
<gene>
    <name evidence="4" type="primary">LOC108559547</name>
</gene>
<feature type="compositionally biased region" description="Acidic residues" evidence="1">
    <location>
        <begin position="781"/>
        <end position="794"/>
    </location>
</feature>
<dbReference type="GeneID" id="108559547"/>
<proteinExistence type="predicted"/>
<feature type="compositionally biased region" description="Low complexity" evidence="1">
    <location>
        <begin position="440"/>
        <end position="503"/>
    </location>
</feature>
<accession>A0ABM1MCQ3</accession>
<feature type="compositionally biased region" description="Polar residues" evidence="1">
    <location>
        <begin position="326"/>
        <end position="350"/>
    </location>
</feature>
<name>A0ABM1MCQ3_NICVS</name>
<organism evidence="3 4">
    <name type="scientific">Nicrophorus vespilloides</name>
    <name type="common">Boreal carrion beetle</name>
    <dbReference type="NCBI Taxonomy" id="110193"/>
    <lineage>
        <taxon>Eukaryota</taxon>
        <taxon>Metazoa</taxon>
        <taxon>Ecdysozoa</taxon>
        <taxon>Arthropoda</taxon>
        <taxon>Hexapoda</taxon>
        <taxon>Insecta</taxon>
        <taxon>Pterygota</taxon>
        <taxon>Neoptera</taxon>
        <taxon>Endopterygota</taxon>
        <taxon>Coleoptera</taxon>
        <taxon>Polyphaga</taxon>
        <taxon>Staphyliniformia</taxon>
        <taxon>Silphidae</taxon>
        <taxon>Nicrophorinae</taxon>
        <taxon>Nicrophorus</taxon>
    </lineage>
</organism>
<evidence type="ECO:0000256" key="2">
    <source>
        <dbReference type="SAM" id="SignalP"/>
    </source>
</evidence>
<feature type="signal peptide" evidence="2">
    <location>
        <begin position="1"/>
        <end position="18"/>
    </location>
</feature>